<feature type="compositionally biased region" description="Low complexity" evidence="1">
    <location>
        <begin position="342"/>
        <end position="355"/>
    </location>
</feature>
<feature type="compositionally biased region" description="Basic and acidic residues" evidence="1">
    <location>
        <begin position="431"/>
        <end position="454"/>
    </location>
</feature>
<name>A0AAE0FU79_9CHLO</name>
<gene>
    <name evidence="2" type="ORF">CYMTET_25596</name>
</gene>
<dbReference type="EMBL" id="LGRX02013719">
    <property type="protein sequence ID" value="KAK3265740.1"/>
    <property type="molecule type" value="Genomic_DNA"/>
</dbReference>
<sequence length="983" mass="108354">MSGAQSCWTSSSQGSTRLASGSSRIGEGSNVNPCLHWPSVSGWSTWALDSAQRRARVSLLARQRATARLAWVAWKARADRSAHQRELWRLAFQTWKVVTQQVAQLQGLFVRGSRRRVESAFVAWRQRVVQSQGLWLRGSRRRAGAAFMAWRQQAMLARERSTWWVGARSHRMTQMVGRCLREWRRLPRATPVSSDSSQGTSTRRPVRKAGTSPDGSSLSDSDPESWWQDIRRGLRRLGKDHPLSGVMWFQFKDHGLSDDGAYRLEVHQKSVSESKGLMQQKREDPHNSLGRCRFSAFAIINVRRPGEIVNRGVDLREVRRAVVAAVRMSGSTWKSHRGLRKSGTAPPSSAASGGSWANRFAPLSSSSEEEHPVEPPRPRTQAPRPSGPSRPVSRTRKPGRAPSAPHPGPTSSDDTSSSPESTWSRNSQDLQELKEALQKESQAREAAAEARMEQLSRQLQESQRAAEERRVSEQRAAEERRASEQRAAEERWAADRLAAEARETARQLAVDESVAQQIAADERRAADRRSAEAQLEERLQAVIESQVQRLALVQASPSPVESDARGPAAAVSSPVQETPISREGHELVEPASVVTCDVENRGVHSPPEESCAGVAMQPPHTCDFVSLPVKVCAALRENVVAHGKQGVDAQHLFYDAARRYRSLGQVAGCVHPTSQIRQCLKARVSDTDRVLGSQVVHSLTSALATVTENCARCGCGHAESPVQIWTCQVGTKRSAVALLKTVYLPVCGFCSADVWPGAFDNFPVVSPPPLAAATDTPGDGGGMVPQPEHSEPNESPEESGVGSHGGPGGSGGDDPGWRARRTGGSWRRSWRFASRKDEQHALKEALKAMEKAVDKYHKEVEGSSHVFGRLLRFVRQVREVRELEPVRYAMEMVRLGTLAGGSEEPVLSDHSLLSEVARHCFGSLSSEYRELSSVLKEARDDKSLTLDVIVVPLARLVMPDKGEMASIGPFLRRVRQSQDRQSR</sequence>
<evidence type="ECO:0000256" key="1">
    <source>
        <dbReference type="SAM" id="MobiDB-lite"/>
    </source>
</evidence>
<feature type="compositionally biased region" description="Polar residues" evidence="1">
    <location>
        <begin position="191"/>
        <end position="203"/>
    </location>
</feature>
<evidence type="ECO:0000313" key="3">
    <source>
        <dbReference type="Proteomes" id="UP001190700"/>
    </source>
</evidence>
<feature type="compositionally biased region" description="Basic and acidic residues" evidence="1">
    <location>
        <begin position="368"/>
        <end position="377"/>
    </location>
</feature>
<dbReference type="AlphaFoldDB" id="A0AAE0FU79"/>
<feature type="compositionally biased region" description="Basic and acidic residues" evidence="1">
    <location>
        <begin position="464"/>
        <end position="492"/>
    </location>
</feature>
<feature type="region of interest" description="Disordered" evidence="1">
    <location>
        <begin position="1"/>
        <end position="26"/>
    </location>
</feature>
<comment type="caution">
    <text evidence="2">The sequence shown here is derived from an EMBL/GenBank/DDBJ whole genome shotgun (WGS) entry which is preliminary data.</text>
</comment>
<feature type="compositionally biased region" description="Polar residues" evidence="1">
    <location>
        <begin position="1"/>
        <end position="23"/>
    </location>
</feature>
<protein>
    <submittedName>
        <fullName evidence="2">Uncharacterized protein</fullName>
    </submittedName>
</protein>
<proteinExistence type="predicted"/>
<reference evidence="2 3" key="1">
    <citation type="journal article" date="2015" name="Genome Biol. Evol.">
        <title>Comparative Genomics of a Bacterivorous Green Alga Reveals Evolutionary Causalities and Consequences of Phago-Mixotrophic Mode of Nutrition.</title>
        <authorList>
            <person name="Burns J.A."/>
            <person name="Paasch A."/>
            <person name="Narechania A."/>
            <person name="Kim E."/>
        </authorList>
    </citation>
    <scope>NUCLEOTIDE SEQUENCE [LARGE SCALE GENOMIC DNA]</scope>
    <source>
        <strain evidence="2 3">PLY_AMNH</strain>
    </source>
</reference>
<evidence type="ECO:0000313" key="2">
    <source>
        <dbReference type="EMBL" id="KAK3265740.1"/>
    </source>
</evidence>
<accession>A0AAE0FU79</accession>
<organism evidence="2 3">
    <name type="scientific">Cymbomonas tetramitiformis</name>
    <dbReference type="NCBI Taxonomy" id="36881"/>
    <lineage>
        <taxon>Eukaryota</taxon>
        <taxon>Viridiplantae</taxon>
        <taxon>Chlorophyta</taxon>
        <taxon>Pyramimonadophyceae</taxon>
        <taxon>Pyramimonadales</taxon>
        <taxon>Pyramimonadaceae</taxon>
        <taxon>Cymbomonas</taxon>
    </lineage>
</organism>
<feature type="region of interest" description="Disordered" evidence="1">
    <location>
        <begin position="189"/>
        <end position="224"/>
    </location>
</feature>
<feature type="compositionally biased region" description="Low complexity" evidence="1">
    <location>
        <begin position="383"/>
        <end position="392"/>
    </location>
</feature>
<feature type="region of interest" description="Disordered" evidence="1">
    <location>
        <begin position="329"/>
        <end position="492"/>
    </location>
</feature>
<feature type="compositionally biased region" description="Low complexity" evidence="1">
    <location>
        <begin position="409"/>
        <end position="424"/>
    </location>
</feature>
<dbReference type="Proteomes" id="UP001190700">
    <property type="component" value="Unassembled WGS sequence"/>
</dbReference>
<keyword evidence="3" id="KW-1185">Reference proteome</keyword>
<feature type="region of interest" description="Disordered" evidence="1">
    <location>
        <begin position="770"/>
        <end position="822"/>
    </location>
</feature>
<feature type="region of interest" description="Disordered" evidence="1">
    <location>
        <begin position="556"/>
        <end position="580"/>
    </location>
</feature>
<feature type="compositionally biased region" description="Gly residues" evidence="1">
    <location>
        <begin position="802"/>
        <end position="814"/>
    </location>
</feature>